<keyword evidence="4" id="KW-0249">Electron transport</keyword>
<dbReference type="InterPro" id="IPR009056">
    <property type="entry name" value="Cyt_c-like_dom"/>
</dbReference>
<evidence type="ECO:0000256" key="5">
    <source>
        <dbReference type="ARBA" id="ARBA00023004"/>
    </source>
</evidence>
<dbReference type="InterPro" id="IPR036909">
    <property type="entry name" value="Cyt_c-like_dom_sf"/>
</dbReference>
<dbReference type="PANTHER" id="PTHR33751:SF9">
    <property type="entry name" value="CYTOCHROME C4"/>
    <property type="match status" value="1"/>
</dbReference>
<evidence type="ECO:0000256" key="1">
    <source>
        <dbReference type="ARBA" id="ARBA00022448"/>
    </source>
</evidence>
<evidence type="ECO:0000313" key="9">
    <source>
        <dbReference type="EMBL" id="HHH13912.1"/>
    </source>
</evidence>
<protein>
    <submittedName>
        <fullName evidence="9">C-type cytochrome</fullName>
    </submittedName>
</protein>
<gene>
    <name evidence="9" type="ORF">ENJ98_06710</name>
</gene>
<dbReference type="InterPro" id="IPR050597">
    <property type="entry name" value="Cytochrome_c_Oxidase_Subunit"/>
</dbReference>
<dbReference type="PROSITE" id="PS51007">
    <property type="entry name" value="CYTC"/>
    <property type="match status" value="1"/>
</dbReference>
<name>A0A7C5IZG3_9GAMM</name>
<dbReference type="GO" id="GO:0020037">
    <property type="term" value="F:heme binding"/>
    <property type="evidence" value="ECO:0007669"/>
    <property type="project" value="InterPro"/>
</dbReference>
<reference evidence="9" key="1">
    <citation type="journal article" date="2020" name="mSystems">
        <title>Genome- and Community-Level Interaction Insights into Carbon Utilization and Element Cycling Functions of Hydrothermarchaeota in Hydrothermal Sediment.</title>
        <authorList>
            <person name="Zhou Z."/>
            <person name="Liu Y."/>
            <person name="Xu W."/>
            <person name="Pan J."/>
            <person name="Luo Z.H."/>
            <person name="Li M."/>
        </authorList>
    </citation>
    <scope>NUCLEOTIDE SEQUENCE [LARGE SCALE GENOMIC DNA]</scope>
    <source>
        <strain evidence="9">HyVt-535</strain>
    </source>
</reference>
<evidence type="ECO:0000256" key="4">
    <source>
        <dbReference type="ARBA" id="ARBA00022982"/>
    </source>
</evidence>
<keyword evidence="5 6" id="KW-0408">Iron</keyword>
<proteinExistence type="predicted"/>
<dbReference type="GO" id="GO:0046872">
    <property type="term" value="F:metal ion binding"/>
    <property type="evidence" value="ECO:0007669"/>
    <property type="project" value="UniProtKB-KW"/>
</dbReference>
<dbReference type="Pfam" id="PF00034">
    <property type="entry name" value="Cytochrom_C"/>
    <property type="match status" value="1"/>
</dbReference>
<keyword evidence="2 6" id="KW-0349">Heme</keyword>
<keyword evidence="1" id="KW-0813">Transport</keyword>
<dbReference type="Gene3D" id="1.10.760.10">
    <property type="entry name" value="Cytochrome c-like domain"/>
    <property type="match status" value="1"/>
</dbReference>
<accession>A0A7C5IZG3</accession>
<evidence type="ECO:0000256" key="7">
    <source>
        <dbReference type="SAM" id="MobiDB-lite"/>
    </source>
</evidence>
<dbReference type="GO" id="GO:0009055">
    <property type="term" value="F:electron transfer activity"/>
    <property type="evidence" value="ECO:0007669"/>
    <property type="project" value="InterPro"/>
</dbReference>
<feature type="domain" description="Cytochrome c" evidence="8">
    <location>
        <begin position="40"/>
        <end position="124"/>
    </location>
</feature>
<dbReference type="EMBL" id="DROM01000404">
    <property type="protein sequence ID" value="HHH13912.1"/>
    <property type="molecule type" value="Genomic_DNA"/>
</dbReference>
<dbReference type="Proteomes" id="UP000886100">
    <property type="component" value="Unassembled WGS sequence"/>
</dbReference>
<feature type="compositionally biased region" description="Low complexity" evidence="7">
    <location>
        <begin position="1"/>
        <end position="37"/>
    </location>
</feature>
<evidence type="ECO:0000259" key="8">
    <source>
        <dbReference type="PROSITE" id="PS51007"/>
    </source>
</evidence>
<sequence length="125" mass="12300">MAGQAKASAPAPAAPAEAKEAPAQAAAPAAAPAPAAAQGGDSHPGAGLYQAKGCAGCHGADGKTTIMPVYPKLAGQSATYLLNQMKDIKSGTRANGQTAVMKGIIAGVSDDEMKAMAEWLATLQP</sequence>
<evidence type="ECO:0000256" key="2">
    <source>
        <dbReference type="ARBA" id="ARBA00022617"/>
    </source>
</evidence>
<evidence type="ECO:0000256" key="6">
    <source>
        <dbReference type="PROSITE-ProRule" id="PRU00433"/>
    </source>
</evidence>
<feature type="region of interest" description="Disordered" evidence="7">
    <location>
        <begin position="1"/>
        <end position="44"/>
    </location>
</feature>
<keyword evidence="3 6" id="KW-0479">Metal-binding</keyword>
<dbReference type="PANTHER" id="PTHR33751">
    <property type="entry name" value="CBB3-TYPE CYTOCHROME C OXIDASE SUBUNIT FIXP"/>
    <property type="match status" value="1"/>
</dbReference>
<comment type="caution">
    <text evidence="9">The sequence shown here is derived from an EMBL/GenBank/DDBJ whole genome shotgun (WGS) entry which is preliminary data.</text>
</comment>
<dbReference type="SUPFAM" id="SSF46626">
    <property type="entry name" value="Cytochrome c"/>
    <property type="match status" value="1"/>
</dbReference>
<dbReference type="AlphaFoldDB" id="A0A7C5IZG3"/>
<evidence type="ECO:0000256" key="3">
    <source>
        <dbReference type="ARBA" id="ARBA00022723"/>
    </source>
</evidence>
<organism evidence="9">
    <name type="scientific">Thiolapillus brandeum</name>
    <dbReference type="NCBI Taxonomy" id="1076588"/>
    <lineage>
        <taxon>Bacteria</taxon>
        <taxon>Pseudomonadati</taxon>
        <taxon>Pseudomonadota</taxon>
        <taxon>Gammaproteobacteria</taxon>
        <taxon>Chromatiales</taxon>
        <taxon>Sedimenticolaceae</taxon>
        <taxon>Thiolapillus</taxon>
    </lineage>
</organism>